<name>A0A9X9X9X4_9PROT</name>
<accession>A0A9X9X9X4</accession>
<evidence type="ECO:0000313" key="3">
    <source>
        <dbReference type="Proteomes" id="UP001138709"/>
    </source>
</evidence>
<dbReference type="AlphaFoldDB" id="A0A9X9X9X4"/>
<evidence type="ECO:0000313" key="2">
    <source>
        <dbReference type="EMBL" id="MBR0680510.1"/>
    </source>
</evidence>
<feature type="compositionally biased region" description="Low complexity" evidence="1">
    <location>
        <begin position="1"/>
        <end position="18"/>
    </location>
</feature>
<comment type="caution">
    <text evidence="2">The sequence shown here is derived from an EMBL/GenBank/DDBJ whole genome shotgun (WGS) entry which is preliminary data.</text>
</comment>
<feature type="region of interest" description="Disordered" evidence="1">
    <location>
        <begin position="1"/>
        <end position="52"/>
    </location>
</feature>
<protein>
    <submittedName>
        <fullName evidence="2">Uncharacterized protein</fullName>
    </submittedName>
</protein>
<gene>
    <name evidence="2" type="ORF">GXW74_08425</name>
</gene>
<reference evidence="2" key="2">
    <citation type="journal article" date="2021" name="Syst. Appl. Microbiol.">
        <title>Roseomonas hellenica sp. nov., isolated from roots of wild-growing Alkanna tinctoria.</title>
        <authorList>
            <person name="Rat A."/>
            <person name="Naranjo H.D."/>
            <person name="Lebbe L."/>
            <person name="Cnockaert M."/>
            <person name="Krigas N."/>
            <person name="Grigoriadou K."/>
            <person name="Maloupa E."/>
            <person name="Willems A."/>
        </authorList>
    </citation>
    <scope>NUCLEOTIDE SEQUENCE</scope>
    <source>
        <strain evidence="2">LMG 31228</strain>
    </source>
</reference>
<proteinExistence type="predicted"/>
<organism evidence="2 3">
    <name type="scientific">Neoroseomonas eburnea</name>
    <dbReference type="NCBI Taxonomy" id="1346889"/>
    <lineage>
        <taxon>Bacteria</taxon>
        <taxon>Pseudomonadati</taxon>
        <taxon>Pseudomonadota</taxon>
        <taxon>Alphaproteobacteria</taxon>
        <taxon>Acetobacterales</taxon>
        <taxon>Acetobacteraceae</taxon>
        <taxon>Neoroseomonas</taxon>
    </lineage>
</organism>
<dbReference type="EMBL" id="JAAEDL010000006">
    <property type="protein sequence ID" value="MBR0680510.1"/>
    <property type="molecule type" value="Genomic_DNA"/>
</dbReference>
<reference evidence="2" key="1">
    <citation type="submission" date="2020-01" db="EMBL/GenBank/DDBJ databases">
        <authorList>
            <person name="Rat A."/>
        </authorList>
    </citation>
    <scope>NUCLEOTIDE SEQUENCE</scope>
    <source>
        <strain evidence="2">LMG 31228</strain>
    </source>
</reference>
<sequence length="100" mass="10328">MPQRQARAAQPTRQAAARGGSRGSRQVAARTSGRQVAGRSGGRSQQATADCTRGARCAPRAVSWQAGLAPATNMQAQSCPVGTMATLARGHSDVVRCLPL</sequence>
<evidence type="ECO:0000256" key="1">
    <source>
        <dbReference type="SAM" id="MobiDB-lite"/>
    </source>
</evidence>
<keyword evidence="3" id="KW-1185">Reference proteome</keyword>
<dbReference type="RefSeq" id="WP_211846031.1">
    <property type="nucleotide sequence ID" value="NZ_JAAEDL010000006.1"/>
</dbReference>
<dbReference type="Proteomes" id="UP001138709">
    <property type="component" value="Unassembled WGS sequence"/>
</dbReference>